<evidence type="ECO:0000313" key="1">
    <source>
        <dbReference type="EMBL" id="KAK9235271.1"/>
    </source>
</evidence>
<sequence>MSNQTSVHVGDYPAIPEDASPGLLFLKEFLPAIDSLDERPAIAKFLSPDVRFIGGGTIITRDALYTMFRGRSGRLSSFGHRVKKAWDIAAPFVGPDGSVREGRTVLYESVSSTIFKDDPEQVPAEVPEFSVIELEPCASDPGIFVAVEIRFFMDPKPVLDRREQLRSNSTN</sequence>
<evidence type="ECO:0000313" key="2">
    <source>
        <dbReference type="Proteomes" id="UP001433508"/>
    </source>
</evidence>
<name>A0ACC3SUE6_LIPKO</name>
<organism evidence="1 2">
    <name type="scientific">Lipomyces kononenkoae</name>
    <name type="common">Yeast</name>
    <dbReference type="NCBI Taxonomy" id="34357"/>
    <lineage>
        <taxon>Eukaryota</taxon>
        <taxon>Fungi</taxon>
        <taxon>Dikarya</taxon>
        <taxon>Ascomycota</taxon>
        <taxon>Saccharomycotina</taxon>
        <taxon>Lipomycetes</taxon>
        <taxon>Lipomycetales</taxon>
        <taxon>Lipomycetaceae</taxon>
        <taxon>Lipomyces</taxon>
    </lineage>
</organism>
<proteinExistence type="predicted"/>
<gene>
    <name evidence="1" type="ORF">V1525DRAFT_275587</name>
</gene>
<dbReference type="Proteomes" id="UP001433508">
    <property type="component" value="Unassembled WGS sequence"/>
</dbReference>
<dbReference type="EMBL" id="MU971423">
    <property type="protein sequence ID" value="KAK9235271.1"/>
    <property type="molecule type" value="Genomic_DNA"/>
</dbReference>
<reference evidence="2" key="1">
    <citation type="journal article" date="2024" name="Front. Bioeng. Biotechnol.">
        <title>Genome-scale model development and genomic sequencing of the oleaginous clade Lipomyces.</title>
        <authorList>
            <person name="Czajka J.J."/>
            <person name="Han Y."/>
            <person name="Kim J."/>
            <person name="Mondo S.J."/>
            <person name="Hofstad B.A."/>
            <person name="Robles A."/>
            <person name="Haridas S."/>
            <person name="Riley R."/>
            <person name="LaButti K."/>
            <person name="Pangilinan J."/>
            <person name="Andreopoulos W."/>
            <person name="Lipzen A."/>
            <person name="Yan J."/>
            <person name="Wang M."/>
            <person name="Ng V."/>
            <person name="Grigoriev I.V."/>
            <person name="Spatafora J.W."/>
            <person name="Magnuson J.K."/>
            <person name="Baker S.E."/>
            <person name="Pomraning K.R."/>
        </authorList>
    </citation>
    <scope>NUCLEOTIDE SEQUENCE [LARGE SCALE GENOMIC DNA]</scope>
    <source>
        <strain evidence="2">CBS 7786</strain>
    </source>
</reference>
<comment type="caution">
    <text evidence="1">The sequence shown here is derived from an EMBL/GenBank/DDBJ whole genome shotgun (WGS) entry which is preliminary data.</text>
</comment>
<protein>
    <submittedName>
        <fullName evidence="1">Uncharacterized protein</fullName>
    </submittedName>
</protein>
<keyword evidence="2" id="KW-1185">Reference proteome</keyword>
<accession>A0ACC3SUE6</accession>